<organism evidence="7 8">
    <name type="scientific">Brassica cretica</name>
    <name type="common">Mustard</name>
    <dbReference type="NCBI Taxonomy" id="69181"/>
    <lineage>
        <taxon>Eukaryota</taxon>
        <taxon>Viridiplantae</taxon>
        <taxon>Streptophyta</taxon>
        <taxon>Embryophyta</taxon>
        <taxon>Tracheophyta</taxon>
        <taxon>Spermatophyta</taxon>
        <taxon>Magnoliopsida</taxon>
        <taxon>eudicotyledons</taxon>
        <taxon>Gunneridae</taxon>
        <taxon>Pentapetalae</taxon>
        <taxon>rosids</taxon>
        <taxon>malvids</taxon>
        <taxon>Brassicales</taxon>
        <taxon>Brassicaceae</taxon>
        <taxon>Brassiceae</taxon>
        <taxon>Brassica</taxon>
    </lineage>
</organism>
<reference evidence="7" key="1">
    <citation type="submission" date="2019-12" db="EMBL/GenBank/DDBJ databases">
        <title>Genome sequencing and annotation of Brassica cretica.</title>
        <authorList>
            <person name="Studholme D.J."/>
            <person name="Sarris P."/>
        </authorList>
    </citation>
    <scope>NUCLEOTIDE SEQUENCE</scope>
    <source>
        <strain evidence="7">PFS-109/04</strain>
        <tissue evidence="7">Leaf</tissue>
    </source>
</reference>
<evidence type="ECO:0000256" key="1">
    <source>
        <dbReference type="ARBA" id="ARBA00012247"/>
    </source>
</evidence>
<keyword evidence="2" id="KW-0319">Glycerol metabolism</keyword>
<dbReference type="SUPFAM" id="SSF51695">
    <property type="entry name" value="PLC-like phosphodiesterases"/>
    <property type="match status" value="1"/>
</dbReference>
<evidence type="ECO:0000313" key="7">
    <source>
        <dbReference type="EMBL" id="KAF3575398.1"/>
    </source>
</evidence>
<dbReference type="InterPro" id="IPR017946">
    <property type="entry name" value="PLC-like_Pdiesterase_TIM-brl"/>
</dbReference>
<dbReference type="GO" id="GO:0008889">
    <property type="term" value="F:glycerophosphodiester phosphodiesterase activity"/>
    <property type="evidence" value="ECO:0007669"/>
    <property type="project" value="UniProtKB-EC"/>
</dbReference>
<feature type="domain" description="GP-PDE" evidence="6">
    <location>
        <begin position="72"/>
        <end position="156"/>
    </location>
</feature>
<dbReference type="AlphaFoldDB" id="A0A8S9RPN6"/>
<comment type="catalytic activity">
    <reaction evidence="4">
        <text>a sn-glycero-3-phosphodiester + H2O = an alcohol + sn-glycerol 3-phosphate + H(+)</text>
        <dbReference type="Rhea" id="RHEA:12969"/>
        <dbReference type="ChEBI" id="CHEBI:15377"/>
        <dbReference type="ChEBI" id="CHEBI:15378"/>
        <dbReference type="ChEBI" id="CHEBI:30879"/>
        <dbReference type="ChEBI" id="CHEBI:57597"/>
        <dbReference type="ChEBI" id="CHEBI:83408"/>
        <dbReference type="EC" id="3.1.4.46"/>
    </reaction>
</comment>
<accession>A0A8S9RPN6</accession>
<dbReference type="Proteomes" id="UP000712600">
    <property type="component" value="Unassembled WGS sequence"/>
</dbReference>
<dbReference type="InterPro" id="IPR030395">
    <property type="entry name" value="GP_PDE_dom"/>
</dbReference>
<name>A0A8S9RPN6_BRACR</name>
<dbReference type="GO" id="GO:0006071">
    <property type="term" value="P:glycerol metabolic process"/>
    <property type="evidence" value="ECO:0007669"/>
    <property type="project" value="UniProtKB-KW"/>
</dbReference>
<dbReference type="GO" id="GO:0046475">
    <property type="term" value="P:glycerophospholipid catabolic process"/>
    <property type="evidence" value="ECO:0007669"/>
    <property type="project" value="TreeGrafter"/>
</dbReference>
<keyword evidence="3" id="KW-0378">Hydrolase</keyword>
<evidence type="ECO:0000259" key="6">
    <source>
        <dbReference type="Pfam" id="PF03009"/>
    </source>
</evidence>
<evidence type="ECO:0000256" key="2">
    <source>
        <dbReference type="ARBA" id="ARBA00022798"/>
    </source>
</evidence>
<dbReference type="PANTHER" id="PTHR22958:SF1">
    <property type="entry name" value="GLYCEROPHOSPHOCHOLINE PHOSPHODIESTERASE GPCPD1"/>
    <property type="match status" value="1"/>
</dbReference>
<evidence type="ECO:0000256" key="4">
    <source>
        <dbReference type="ARBA" id="ARBA00047512"/>
    </source>
</evidence>
<feature type="signal peptide" evidence="5">
    <location>
        <begin position="1"/>
        <end position="19"/>
    </location>
</feature>
<evidence type="ECO:0000313" key="8">
    <source>
        <dbReference type="Proteomes" id="UP000712600"/>
    </source>
</evidence>
<evidence type="ECO:0000256" key="5">
    <source>
        <dbReference type="SAM" id="SignalP"/>
    </source>
</evidence>
<dbReference type="Pfam" id="PF03009">
    <property type="entry name" value="GDPD"/>
    <property type="match status" value="1"/>
</dbReference>
<keyword evidence="5" id="KW-0732">Signal</keyword>
<dbReference type="EC" id="3.1.4.46" evidence="1"/>
<dbReference type="InterPro" id="IPR051578">
    <property type="entry name" value="GDPD"/>
</dbReference>
<dbReference type="EMBL" id="QGKX02000095">
    <property type="protein sequence ID" value="KAF3575398.1"/>
    <property type="molecule type" value="Genomic_DNA"/>
</dbReference>
<evidence type="ECO:0000256" key="3">
    <source>
        <dbReference type="ARBA" id="ARBA00022801"/>
    </source>
</evidence>
<dbReference type="PANTHER" id="PTHR22958">
    <property type="entry name" value="GLYCEROPHOSPHORYL DIESTER PHOSPHODIESTERASE"/>
    <property type="match status" value="1"/>
</dbReference>
<protein>
    <recommendedName>
        <fullName evidence="1">glycerophosphodiester phosphodiesterase</fullName>
        <ecNumber evidence="1">3.1.4.46</ecNumber>
    </recommendedName>
</protein>
<comment type="caution">
    <text evidence="7">The sequence shown here is derived from an EMBL/GenBank/DDBJ whole genome shotgun (WGS) entry which is preliminary data.</text>
</comment>
<sequence length="202" mass="23177">MKMLSLLLVEFTVRHVAESRELKKYLTTKVGFSFEHVPTFAWPFLFNQTLRKIYERRDLMHHSPGLEGKILKWCVQKDDSLCTLREAFEKVEPKLGFNIELKLDDNLVYSSDHLSRLLLPILQVVCDYGKDRPIIFSSFHPDAALLARSSSPAFTLMLPSSPGSCRASTLFGVLLRQNSGNGFGARMSFEVNEDEEKLRYEE</sequence>
<dbReference type="Gene3D" id="3.20.20.190">
    <property type="entry name" value="Phosphatidylinositol (PI) phosphodiesterase"/>
    <property type="match status" value="1"/>
</dbReference>
<feature type="chain" id="PRO_5035726090" description="glycerophosphodiester phosphodiesterase" evidence="5">
    <location>
        <begin position="20"/>
        <end position="202"/>
    </location>
</feature>
<proteinExistence type="predicted"/>
<gene>
    <name evidence="7" type="ORF">F2Q69_00058563</name>
</gene>